<dbReference type="HAMAP" id="MF_00460">
    <property type="entry name" value="UPF0125_RnfH"/>
    <property type="match status" value="1"/>
</dbReference>
<reference evidence="2" key="1">
    <citation type="submission" date="2018-06" db="EMBL/GenBank/DDBJ databases">
        <authorList>
            <person name="Zhirakovskaya E."/>
        </authorList>
    </citation>
    <scope>NUCLEOTIDE SEQUENCE</scope>
</reference>
<dbReference type="NCBIfam" id="NF002490">
    <property type="entry name" value="PRK01777.1"/>
    <property type="match status" value="1"/>
</dbReference>
<dbReference type="SUPFAM" id="SSF54285">
    <property type="entry name" value="MoaD/ThiS"/>
    <property type="match status" value="1"/>
</dbReference>
<dbReference type="Pfam" id="PF03658">
    <property type="entry name" value="Ub-RnfH"/>
    <property type="match status" value="1"/>
</dbReference>
<protein>
    <submittedName>
        <fullName evidence="2">UPF0125 protein RatB</fullName>
    </submittedName>
</protein>
<dbReference type="InterPro" id="IPR037021">
    <property type="entry name" value="RnfH_sf"/>
</dbReference>
<dbReference type="AlphaFoldDB" id="A0A3B0ZMB1"/>
<dbReference type="InterPro" id="IPR005346">
    <property type="entry name" value="RnfH"/>
</dbReference>
<sequence length="89" mass="9977">MNVGVAYASSTKQVWLQLDVPEGSTVRDVIEYSGLLQQFPEINLEKQKVGVFGRPTKLNATVEEGTRVEIYRPITADPEIAERRTRNDG</sequence>
<comment type="similarity">
    <text evidence="1">Belongs to the UPF0125 (RnfH) family.</text>
</comment>
<dbReference type="InterPro" id="IPR016155">
    <property type="entry name" value="Mopterin_synth/thiamin_S_b"/>
</dbReference>
<evidence type="ECO:0000313" key="2">
    <source>
        <dbReference type="EMBL" id="VAW82504.1"/>
    </source>
</evidence>
<dbReference type="PANTHER" id="PTHR37483">
    <property type="entry name" value="UPF0125 PROTEIN RATB"/>
    <property type="match status" value="1"/>
</dbReference>
<gene>
    <name evidence="2" type="ORF">MNBD_GAMMA14-569</name>
</gene>
<accession>A0A3B0ZMB1</accession>
<organism evidence="2">
    <name type="scientific">hydrothermal vent metagenome</name>
    <dbReference type="NCBI Taxonomy" id="652676"/>
    <lineage>
        <taxon>unclassified sequences</taxon>
        <taxon>metagenomes</taxon>
        <taxon>ecological metagenomes</taxon>
    </lineage>
</organism>
<evidence type="ECO:0000256" key="1">
    <source>
        <dbReference type="ARBA" id="ARBA00010645"/>
    </source>
</evidence>
<name>A0A3B0ZMB1_9ZZZZ</name>
<dbReference type="Gene3D" id="3.10.20.280">
    <property type="entry name" value="RnfH-like"/>
    <property type="match status" value="1"/>
</dbReference>
<dbReference type="EMBL" id="UOFM01000472">
    <property type="protein sequence ID" value="VAW82504.1"/>
    <property type="molecule type" value="Genomic_DNA"/>
</dbReference>
<dbReference type="PANTHER" id="PTHR37483:SF1">
    <property type="entry name" value="UPF0125 PROTEIN RATB"/>
    <property type="match status" value="1"/>
</dbReference>
<proteinExistence type="inferred from homology"/>